<sequence length="131" mass="14761">MLNKIILMGRLTRDPELRQTQSGTKVASFSLAVDRDFAGQDGKRETDFIDCAAWRGTGEFAAKYFTRGQMAAVEGRLQVRDWTDKDGAKRRSYEVIVDSLYFAGSKRQSEAQAEPGDFREAPEDEEGELPF</sequence>
<dbReference type="PROSITE" id="PS50935">
    <property type="entry name" value="SSB"/>
    <property type="match status" value="1"/>
</dbReference>
<name>A0A8S5UT24_9CAUD</name>
<keyword evidence="1 2" id="KW-0238">DNA-binding</keyword>
<feature type="compositionally biased region" description="Acidic residues" evidence="3">
    <location>
        <begin position="122"/>
        <end position="131"/>
    </location>
</feature>
<dbReference type="GO" id="GO:0006260">
    <property type="term" value="P:DNA replication"/>
    <property type="evidence" value="ECO:0007669"/>
    <property type="project" value="InterPro"/>
</dbReference>
<dbReference type="GO" id="GO:0009295">
    <property type="term" value="C:nucleoid"/>
    <property type="evidence" value="ECO:0007669"/>
    <property type="project" value="TreeGrafter"/>
</dbReference>
<dbReference type="CDD" id="cd04496">
    <property type="entry name" value="SSB_OBF"/>
    <property type="match status" value="1"/>
</dbReference>
<dbReference type="EMBL" id="BK016135">
    <property type="protein sequence ID" value="DAF97621.1"/>
    <property type="molecule type" value="Genomic_DNA"/>
</dbReference>
<dbReference type="HAMAP" id="MF_00984">
    <property type="entry name" value="SSB"/>
    <property type="match status" value="1"/>
</dbReference>
<accession>A0A8S5UT24</accession>
<feature type="region of interest" description="Disordered" evidence="3">
    <location>
        <begin position="106"/>
        <end position="131"/>
    </location>
</feature>
<dbReference type="Pfam" id="PF00436">
    <property type="entry name" value="SSB"/>
    <property type="match status" value="1"/>
</dbReference>
<evidence type="ECO:0000256" key="1">
    <source>
        <dbReference type="ARBA" id="ARBA00023125"/>
    </source>
</evidence>
<dbReference type="InterPro" id="IPR011344">
    <property type="entry name" value="ssDNA-bd"/>
</dbReference>
<proteinExistence type="inferred from homology"/>
<dbReference type="NCBIfam" id="TIGR00621">
    <property type="entry name" value="ssb"/>
    <property type="match status" value="1"/>
</dbReference>
<dbReference type="InterPro" id="IPR012340">
    <property type="entry name" value="NA-bd_OB-fold"/>
</dbReference>
<reference evidence="4" key="1">
    <citation type="journal article" date="2021" name="Proc. Natl. Acad. Sci. U.S.A.">
        <title>A Catalog of Tens of Thousands of Viruses from Human Metagenomes Reveals Hidden Associations with Chronic Diseases.</title>
        <authorList>
            <person name="Tisza M.J."/>
            <person name="Buck C.B."/>
        </authorList>
    </citation>
    <scope>NUCLEOTIDE SEQUENCE</scope>
    <source>
        <strain evidence="4">Ct4fm14</strain>
    </source>
</reference>
<evidence type="ECO:0000313" key="4">
    <source>
        <dbReference type="EMBL" id="DAF97621.1"/>
    </source>
</evidence>
<protein>
    <recommendedName>
        <fullName evidence="2">Single-stranded DNA-binding protein</fullName>
    </recommendedName>
</protein>
<dbReference type="SUPFAM" id="SSF50249">
    <property type="entry name" value="Nucleic acid-binding proteins"/>
    <property type="match status" value="1"/>
</dbReference>
<organism evidence="4">
    <name type="scientific">Siphoviridae sp. ct4fm14</name>
    <dbReference type="NCBI Taxonomy" id="2825331"/>
    <lineage>
        <taxon>Viruses</taxon>
        <taxon>Duplodnaviria</taxon>
        <taxon>Heunggongvirae</taxon>
        <taxon>Uroviricota</taxon>
        <taxon>Caudoviricetes</taxon>
    </lineage>
</organism>
<dbReference type="PANTHER" id="PTHR10302:SF27">
    <property type="entry name" value="SINGLE-STRANDED DNA-BINDING PROTEIN"/>
    <property type="match status" value="1"/>
</dbReference>
<evidence type="ECO:0000256" key="2">
    <source>
        <dbReference type="PIRNR" id="PIRNR002070"/>
    </source>
</evidence>
<dbReference type="InterPro" id="IPR000424">
    <property type="entry name" value="Primosome_PriB/ssb"/>
</dbReference>
<dbReference type="PANTHER" id="PTHR10302">
    <property type="entry name" value="SINGLE-STRANDED DNA-BINDING PROTEIN"/>
    <property type="match status" value="1"/>
</dbReference>
<evidence type="ECO:0000256" key="3">
    <source>
        <dbReference type="SAM" id="MobiDB-lite"/>
    </source>
</evidence>
<dbReference type="GO" id="GO:0003697">
    <property type="term" value="F:single-stranded DNA binding"/>
    <property type="evidence" value="ECO:0007669"/>
    <property type="project" value="InterPro"/>
</dbReference>
<dbReference type="Gene3D" id="2.40.50.140">
    <property type="entry name" value="Nucleic acid-binding proteins"/>
    <property type="match status" value="1"/>
</dbReference>
<dbReference type="PIRSF" id="PIRSF002070">
    <property type="entry name" value="SSB"/>
    <property type="match status" value="1"/>
</dbReference>